<evidence type="ECO:0000256" key="1">
    <source>
        <dbReference type="SAM" id="Phobius"/>
    </source>
</evidence>
<keyword evidence="1" id="KW-0812">Transmembrane</keyword>
<dbReference type="Proteomes" id="UP001157017">
    <property type="component" value="Unassembled WGS sequence"/>
</dbReference>
<comment type="caution">
    <text evidence="2">The sequence shown here is derived from an EMBL/GenBank/DDBJ whole genome shotgun (WGS) entry which is preliminary data.</text>
</comment>
<keyword evidence="3" id="KW-1185">Reference proteome</keyword>
<gene>
    <name evidence="2" type="ORF">GCM10025868_10100</name>
</gene>
<proteinExistence type="predicted"/>
<name>A0ABQ6JF00_9ACTN</name>
<keyword evidence="1" id="KW-1133">Transmembrane helix</keyword>
<evidence type="ECO:0000313" key="2">
    <source>
        <dbReference type="EMBL" id="GMA85760.1"/>
    </source>
</evidence>
<accession>A0ABQ6JF00</accession>
<protein>
    <recommendedName>
        <fullName evidence="4">MFS transporter</fullName>
    </recommendedName>
</protein>
<evidence type="ECO:0008006" key="4">
    <source>
        <dbReference type="Google" id="ProtNLM"/>
    </source>
</evidence>
<reference evidence="3" key="1">
    <citation type="journal article" date="2019" name="Int. J. Syst. Evol. Microbiol.">
        <title>The Global Catalogue of Microorganisms (GCM) 10K type strain sequencing project: providing services to taxonomists for standard genome sequencing and annotation.</title>
        <authorList>
            <consortium name="The Broad Institute Genomics Platform"/>
            <consortium name="The Broad Institute Genome Sequencing Center for Infectious Disease"/>
            <person name="Wu L."/>
            <person name="Ma J."/>
        </authorList>
    </citation>
    <scope>NUCLEOTIDE SEQUENCE [LARGE SCALE GENOMIC DNA]</scope>
    <source>
        <strain evidence="3">NBRC 108730</strain>
    </source>
</reference>
<evidence type="ECO:0000313" key="3">
    <source>
        <dbReference type="Proteomes" id="UP001157017"/>
    </source>
</evidence>
<keyword evidence="1" id="KW-0472">Membrane</keyword>
<dbReference type="EMBL" id="BSUZ01000001">
    <property type="protein sequence ID" value="GMA85760.1"/>
    <property type="molecule type" value="Genomic_DNA"/>
</dbReference>
<sequence>MHSAFNIANSIGAAIGERSSPRVPPRARAYARINLASAGIALVGLAIAVLTGTLAARTRRRAAEAPLPVGVG</sequence>
<feature type="transmembrane region" description="Helical" evidence="1">
    <location>
        <begin position="29"/>
        <end position="51"/>
    </location>
</feature>
<organism evidence="2 3">
    <name type="scientific">Angustibacter aerolatus</name>
    <dbReference type="NCBI Taxonomy" id="1162965"/>
    <lineage>
        <taxon>Bacteria</taxon>
        <taxon>Bacillati</taxon>
        <taxon>Actinomycetota</taxon>
        <taxon>Actinomycetes</taxon>
        <taxon>Kineosporiales</taxon>
        <taxon>Kineosporiaceae</taxon>
    </lineage>
</organism>